<organism evidence="7 8">
    <name type="scientific">Sphingomonas hengshuiensis</name>
    <dbReference type="NCBI Taxonomy" id="1609977"/>
    <lineage>
        <taxon>Bacteria</taxon>
        <taxon>Pseudomonadati</taxon>
        <taxon>Pseudomonadota</taxon>
        <taxon>Alphaproteobacteria</taxon>
        <taxon>Sphingomonadales</taxon>
        <taxon>Sphingomonadaceae</taxon>
        <taxon>Sphingomonas</taxon>
    </lineage>
</organism>
<dbReference type="PANTHER" id="PTHR24421:SF62">
    <property type="entry name" value="SENSORY TRANSDUCTION HISTIDINE KINASE"/>
    <property type="match status" value="1"/>
</dbReference>
<dbReference type="InterPro" id="IPR013783">
    <property type="entry name" value="Ig-like_fold"/>
</dbReference>
<evidence type="ECO:0000313" key="8">
    <source>
        <dbReference type="Proteomes" id="UP000032300"/>
    </source>
</evidence>
<dbReference type="Gene3D" id="2.60.40.10">
    <property type="entry name" value="Immunoglobulins"/>
    <property type="match status" value="1"/>
</dbReference>
<keyword evidence="8" id="KW-1185">Reference proteome</keyword>
<evidence type="ECO:0000256" key="4">
    <source>
        <dbReference type="SAM" id="Phobius"/>
    </source>
</evidence>
<dbReference type="Gene3D" id="1.20.5.1930">
    <property type="match status" value="1"/>
</dbReference>
<evidence type="ECO:0000313" key="7">
    <source>
        <dbReference type="EMBL" id="AJP73384.1"/>
    </source>
</evidence>
<evidence type="ECO:0000256" key="5">
    <source>
        <dbReference type="SAM" id="SignalP"/>
    </source>
</evidence>
<dbReference type="GO" id="GO:0000155">
    <property type="term" value="F:phosphorelay sensor kinase activity"/>
    <property type="evidence" value="ECO:0007669"/>
    <property type="project" value="InterPro"/>
</dbReference>
<dbReference type="CDD" id="cd00146">
    <property type="entry name" value="PKD"/>
    <property type="match status" value="1"/>
</dbReference>
<dbReference type="GO" id="GO:0016020">
    <property type="term" value="C:membrane"/>
    <property type="evidence" value="ECO:0007669"/>
    <property type="project" value="InterPro"/>
</dbReference>
<dbReference type="Pfam" id="PF07495">
    <property type="entry name" value="Y_Y_Y"/>
    <property type="match status" value="1"/>
</dbReference>
<dbReference type="SUPFAM" id="SSF63829">
    <property type="entry name" value="Calcium-dependent phosphotriesterase"/>
    <property type="match status" value="2"/>
</dbReference>
<reference evidence="7 8" key="1">
    <citation type="journal article" date="2015" name="Int. J. Syst. Evol. Microbiol.">
        <title>Sphingomonas hengshuiensis sp. nov., isolated from lake wetland.</title>
        <authorList>
            <person name="Wei S."/>
            <person name="Wang T."/>
            <person name="Liu H."/>
            <person name="Zhang C."/>
            <person name="Guo J."/>
            <person name="Wang Q."/>
            <person name="Liang K."/>
            <person name="Zhang Z."/>
        </authorList>
    </citation>
    <scope>NUCLEOTIDE SEQUENCE [LARGE SCALE GENOMIC DNA]</scope>
    <source>
        <strain evidence="7 8">WHSC-8</strain>
    </source>
</reference>
<dbReference type="GO" id="GO:0046983">
    <property type="term" value="F:protein dimerization activity"/>
    <property type="evidence" value="ECO:0007669"/>
    <property type="project" value="InterPro"/>
</dbReference>
<keyword evidence="4" id="KW-0472">Membrane</keyword>
<evidence type="ECO:0000256" key="3">
    <source>
        <dbReference type="ARBA" id="ARBA00023012"/>
    </source>
</evidence>
<gene>
    <name evidence="7" type="ORF">TS85_18665</name>
</gene>
<dbReference type="Pfam" id="PF02518">
    <property type="entry name" value="HATPase_c"/>
    <property type="match status" value="1"/>
</dbReference>
<evidence type="ECO:0000259" key="6">
    <source>
        <dbReference type="SMART" id="SM00387"/>
    </source>
</evidence>
<feature type="domain" description="Histidine kinase/HSP90-like ATPase" evidence="6">
    <location>
        <begin position="889"/>
        <end position="986"/>
    </location>
</feature>
<sequence>MTLRAALAALAAGLAGLLLAGAARAGSVPLVEYKHVGWSMEDGAPNRINSIAQTTNGYLWLGGVEGLFRFDGVTFEPIRQTGPDGERMVVSAVLGARNGDLWVGLARGAGVLVYRGGRLLDPRMPDPSREVTDLAEDRDGALWVARGGRSRNTLARYWRGHWEEIGADWGLPEQPVWQMLFGRDGTMWVVLNDTVVRRRPGARRFEPTGERVLRRAALAEDAQGRIWVSDGSGTRTLRSGPDARWLTRRYDHDAEVGGSRMVFDRRGDLWSTTWTDGIFQIAAPGSAPGDGGRIATFRASDGLSSDQTHAVFEDREGNMWIGTELGLDMLRPASVIVETGIPANSARGYRIASTADGSVYVSDTGNLYRIAPGGRPQRILRTAPNTPGTLCAAQDGGVWLSLRDEVIRVGPDGRRTRTLPKPGGASGYGCAEDRLGRLWFTGLDKGLFWHAGGGWHRWPGLSSADGLPANAAIDASGVAAILFRAPAPMPVQTPFMPLMRERFGIGGLEGVLPGQAALYVGAAQGMARIANGRVQLVRADRYPLLASINGLVQTPAGETWTIGDSGILRIATATLDRAFATPGAPLPLQRFDFRDGMNSFVQKSSVGQAAGGGDGRLWFLARRNVLRIDPSRLARNTLPPPVAIRAVTVGATRYRDPTAITVPAGTTSLTIAYTALSLSVPSRVAFRYRLEGIDKGWIDPGARREAVYSGMGPGSFRFQVIAANDDGVWNPTGATVTVTIPPTFFQTWLFRAACLIGFALILWALYSLRLRHLADQIRGKLEVRVAERERIARELHDTLLQSVQGLMLRFQSVADHIADEHPAKPVIDRALERADQMLVEGRDRVRDLRAADRRSLEVILDEVAREQPFSSATTVAITSEGTPRPIQPLILDEIVRIAGEALFNAALHARANHVQVGIAYGRTRLSVSFRDDGVGIDAERLVRAGREGHFGLIGMHERARKVGATLTLDSTAEFGTTVTFSLPAAVAYLPAPRRSWTARFWRRRPNGATTG</sequence>
<dbReference type="EMBL" id="CP010836">
    <property type="protein sequence ID" value="AJP73384.1"/>
    <property type="molecule type" value="Genomic_DNA"/>
</dbReference>
<keyword evidence="4" id="KW-1133">Transmembrane helix</keyword>
<dbReference type="Gene3D" id="2.130.10.10">
    <property type="entry name" value="YVTN repeat-like/Quinoprotein amine dehydrogenase"/>
    <property type="match status" value="2"/>
</dbReference>
<keyword evidence="1" id="KW-0808">Transferase</keyword>
<dbReference type="RefSeq" id="WP_044334241.1">
    <property type="nucleotide sequence ID" value="NZ_CP010836.1"/>
</dbReference>
<dbReference type="InterPro" id="IPR011123">
    <property type="entry name" value="Y_Y_Y"/>
</dbReference>
<proteinExistence type="predicted"/>
<dbReference type="Pfam" id="PF07494">
    <property type="entry name" value="Reg_prop"/>
    <property type="match status" value="1"/>
</dbReference>
<dbReference type="InterPro" id="IPR015943">
    <property type="entry name" value="WD40/YVTN_repeat-like_dom_sf"/>
</dbReference>
<evidence type="ECO:0000256" key="1">
    <source>
        <dbReference type="ARBA" id="ARBA00022679"/>
    </source>
</evidence>
<keyword evidence="4" id="KW-0812">Transmembrane</keyword>
<keyword evidence="2" id="KW-0418">Kinase</keyword>
<dbReference type="PANTHER" id="PTHR24421">
    <property type="entry name" value="NITRATE/NITRITE SENSOR PROTEIN NARX-RELATED"/>
    <property type="match status" value="1"/>
</dbReference>
<feature type="transmembrane region" description="Helical" evidence="4">
    <location>
        <begin position="748"/>
        <end position="768"/>
    </location>
</feature>
<dbReference type="AlphaFoldDB" id="A0A7U4JAS0"/>
<keyword evidence="3" id="KW-0902">Two-component regulatory system</keyword>
<dbReference type="Pfam" id="PF07730">
    <property type="entry name" value="HisKA_3"/>
    <property type="match status" value="1"/>
</dbReference>
<dbReference type="SUPFAM" id="SSF55874">
    <property type="entry name" value="ATPase domain of HSP90 chaperone/DNA topoisomerase II/histidine kinase"/>
    <property type="match status" value="1"/>
</dbReference>
<keyword evidence="5" id="KW-0732">Signal</keyword>
<reference evidence="7 8" key="2">
    <citation type="submission" date="2015-02" db="EMBL/GenBank/DDBJ databases">
        <title>The complete genome of Sphingomonas hengshuiensis sp. WHSC-8 isolated from soil of Hengshui Lake.</title>
        <authorList>
            <person name="Wei S."/>
            <person name="Guo J."/>
            <person name="Su C."/>
            <person name="Wu R."/>
            <person name="Zhang Z."/>
            <person name="Liang K."/>
            <person name="Li H."/>
            <person name="Wang T."/>
            <person name="Liu H."/>
            <person name="Zhang C."/>
            <person name="Li Z."/>
            <person name="Wang Q."/>
            <person name="Meng J."/>
        </authorList>
    </citation>
    <scope>NUCLEOTIDE SEQUENCE [LARGE SCALE GENOMIC DNA]</scope>
    <source>
        <strain evidence="7 8">WHSC-8</strain>
    </source>
</reference>
<dbReference type="Proteomes" id="UP000032300">
    <property type="component" value="Chromosome"/>
</dbReference>
<dbReference type="SMART" id="SM00387">
    <property type="entry name" value="HATPase_c"/>
    <property type="match status" value="1"/>
</dbReference>
<feature type="signal peptide" evidence="5">
    <location>
        <begin position="1"/>
        <end position="25"/>
    </location>
</feature>
<dbReference type="CDD" id="cd16917">
    <property type="entry name" value="HATPase_UhpB-NarQ-NarX-like"/>
    <property type="match status" value="1"/>
</dbReference>
<dbReference type="KEGG" id="sphi:TS85_18665"/>
<dbReference type="InterPro" id="IPR050482">
    <property type="entry name" value="Sensor_HK_TwoCompSys"/>
</dbReference>
<dbReference type="Gene3D" id="3.30.565.10">
    <property type="entry name" value="Histidine kinase-like ATPase, C-terminal domain"/>
    <property type="match status" value="1"/>
</dbReference>
<dbReference type="InterPro" id="IPR011712">
    <property type="entry name" value="Sig_transdc_His_kin_sub3_dim/P"/>
</dbReference>
<dbReference type="InterPro" id="IPR036890">
    <property type="entry name" value="HATPase_C_sf"/>
</dbReference>
<dbReference type="InterPro" id="IPR011110">
    <property type="entry name" value="Reg_prop"/>
</dbReference>
<evidence type="ECO:0000256" key="2">
    <source>
        <dbReference type="ARBA" id="ARBA00022777"/>
    </source>
</evidence>
<protein>
    <recommendedName>
        <fullName evidence="6">Histidine kinase/HSP90-like ATPase domain-containing protein</fullName>
    </recommendedName>
</protein>
<dbReference type="InterPro" id="IPR003594">
    <property type="entry name" value="HATPase_dom"/>
</dbReference>
<dbReference type="OrthoDB" id="9778496at2"/>
<name>A0A7U4JAS0_9SPHN</name>
<accession>A0A7U4JAS0</accession>
<feature type="chain" id="PRO_5031311827" description="Histidine kinase/HSP90-like ATPase domain-containing protein" evidence="5">
    <location>
        <begin position="26"/>
        <end position="1011"/>
    </location>
</feature>